<dbReference type="PANTHER" id="PTHR12277">
    <property type="entry name" value="ALPHA/BETA HYDROLASE DOMAIN-CONTAINING PROTEIN"/>
    <property type="match status" value="1"/>
</dbReference>
<protein>
    <submittedName>
        <fullName evidence="1">RHTO0S02e14444g1_1</fullName>
    </submittedName>
</protein>
<proteinExistence type="predicted"/>
<dbReference type="EMBL" id="LK052937">
    <property type="protein sequence ID" value="CDR37405.1"/>
    <property type="molecule type" value="Genomic_DNA"/>
</dbReference>
<dbReference type="Gene3D" id="3.40.50.1820">
    <property type="entry name" value="alpha/beta hydrolase"/>
    <property type="match status" value="1"/>
</dbReference>
<dbReference type="GO" id="GO:0016020">
    <property type="term" value="C:membrane"/>
    <property type="evidence" value="ECO:0007669"/>
    <property type="project" value="TreeGrafter"/>
</dbReference>
<dbReference type="SUPFAM" id="SSF53474">
    <property type="entry name" value="alpha/beta-Hydrolases"/>
    <property type="match status" value="1"/>
</dbReference>
<dbReference type="OrthoDB" id="10249433at2759"/>
<organism evidence="1">
    <name type="scientific">Rhodotorula toruloides</name>
    <name type="common">Yeast</name>
    <name type="synonym">Rhodosporidium toruloides</name>
    <dbReference type="NCBI Taxonomy" id="5286"/>
    <lineage>
        <taxon>Eukaryota</taxon>
        <taxon>Fungi</taxon>
        <taxon>Dikarya</taxon>
        <taxon>Basidiomycota</taxon>
        <taxon>Pucciniomycotina</taxon>
        <taxon>Microbotryomycetes</taxon>
        <taxon>Sporidiobolales</taxon>
        <taxon>Sporidiobolaceae</taxon>
        <taxon>Rhodotorula</taxon>
    </lineage>
</organism>
<gene>
    <name evidence="1" type="ORF">RHTO0S_02e14444g</name>
</gene>
<reference evidence="1" key="1">
    <citation type="journal article" date="2014" name="Genome Announc.">
        <title>Draft genome sequence of Rhodosporidium toruloides CECT1137, an oleaginous yeast of biotechnological interest.</title>
        <authorList>
            <person name="Morin N."/>
            <person name="Calcas X."/>
            <person name="Devillers H."/>
            <person name="Durrens P."/>
            <person name="Sherman D.J."/>
            <person name="Nicaud J.-M."/>
            <person name="Neuveglise C."/>
        </authorList>
    </citation>
    <scope>NUCLEOTIDE SEQUENCE</scope>
    <source>
        <strain evidence="1">CECT1137</strain>
    </source>
</reference>
<dbReference type="PANTHER" id="PTHR12277:SF64">
    <property type="entry name" value="SUPERFAMILY HYDROLASE, PUTATIVE (AFU_ORTHOLOGUE AFUA_3G01760)-RELATED"/>
    <property type="match status" value="1"/>
</dbReference>
<accession>A0A061AIK6</accession>
<dbReference type="GO" id="GO:0008474">
    <property type="term" value="F:palmitoyl-(protein) hydrolase activity"/>
    <property type="evidence" value="ECO:0007669"/>
    <property type="project" value="TreeGrafter"/>
</dbReference>
<dbReference type="InterPro" id="IPR029058">
    <property type="entry name" value="AB_hydrolase_fold"/>
</dbReference>
<dbReference type="AlphaFoldDB" id="A0A061AIK6"/>
<evidence type="ECO:0000313" key="1">
    <source>
        <dbReference type="EMBL" id="CDR37405.1"/>
    </source>
</evidence>
<sequence length="434" mass="48369">MLCRRAGTGRAAVKPVPFARTPPVPPSLVSSRPFSSTSSRRALWGWLPDPSNEPLAGTGLGSGGPPWLFVLEVLIGLPTALWVYKCIMLVLFQRKVIYMPWLPPGSRDEPLSAVTATGEMGDMRVKEVRIVSAEPTKWLRQKVEVRAIEVGWKEDDEVAAKRPHVVILYMQGNAGTPLNRLPLFRTLLHPPRTSSYSSSPRTLRLFPRLTLLAPAPRSYWLSTRATPTERGILADYRASLAYFHATHGPDARYVLYGHSLGGAAAVGLLKQLQQGPFACHSHSDDSATPTSEPRISGLILENPLPSIPFMVRALYPQKWLPYHWLGPLAFDRWDALGDLERLKESSGEMRSLWIRSGKDEVIPLGTEEGVKSGELAGKDGVRRMFEAWVKSTERDGGEARSEWVDVPGALHDLAYNERRWRQELRAFLDDVGRT</sequence>
<name>A0A061AIK6_RHOTO</name>